<dbReference type="RefSeq" id="WP_284389541.1">
    <property type="nucleotide sequence ID" value="NZ_BSNK01000002.1"/>
</dbReference>
<sequence length="123" mass="13250">MTFTFKKTMIACVALSTLCFASTAHAGNAFNKFPTQPSTATTQGLQDSAYIVVSDTKSAVTTTKRRIKRVVLPVPKAPSAQVSYALDTGSTNLDRGFNKMVPQANKSITTMPVLVDNRAYTAR</sequence>
<reference evidence="2" key="2">
    <citation type="submission" date="2023-01" db="EMBL/GenBank/DDBJ databases">
        <title>Draft genome sequence of Algimonas ampicilliniresistens strain NBRC 108219.</title>
        <authorList>
            <person name="Sun Q."/>
            <person name="Mori K."/>
        </authorList>
    </citation>
    <scope>NUCLEOTIDE SEQUENCE</scope>
    <source>
        <strain evidence="2">NBRC 108219</strain>
    </source>
</reference>
<accession>A0ABQ5V9U4</accession>
<name>A0ABQ5V9U4_9PROT</name>
<keyword evidence="3" id="KW-1185">Reference proteome</keyword>
<organism evidence="2 3">
    <name type="scientific">Algimonas ampicilliniresistens</name>
    <dbReference type="NCBI Taxonomy" id="1298735"/>
    <lineage>
        <taxon>Bacteria</taxon>
        <taxon>Pseudomonadati</taxon>
        <taxon>Pseudomonadota</taxon>
        <taxon>Alphaproteobacteria</taxon>
        <taxon>Maricaulales</taxon>
        <taxon>Robiginitomaculaceae</taxon>
        <taxon>Algimonas</taxon>
    </lineage>
</organism>
<evidence type="ECO:0000313" key="3">
    <source>
        <dbReference type="Proteomes" id="UP001161391"/>
    </source>
</evidence>
<dbReference type="Proteomes" id="UP001161391">
    <property type="component" value="Unassembled WGS sequence"/>
</dbReference>
<gene>
    <name evidence="2" type="ORF">GCM10007853_16510</name>
</gene>
<feature type="signal peptide" evidence="1">
    <location>
        <begin position="1"/>
        <end position="26"/>
    </location>
</feature>
<dbReference type="EMBL" id="BSNK01000002">
    <property type="protein sequence ID" value="GLQ23777.1"/>
    <property type="molecule type" value="Genomic_DNA"/>
</dbReference>
<evidence type="ECO:0000313" key="2">
    <source>
        <dbReference type="EMBL" id="GLQ23777.1"/>
    </source>
</evidence>
<proteinExistence type="predicted"/>
<feature type="chain" id="PRO_5045670173" evidence="1">
    <location>
        <begin position="27"/>
        <end position="123"/>
    </location>
</feature>
<evidence type="ECO:0000256" key="1">
    <source>
        <dbReference type="SAM" id="SignalP"/>
    </source>
</evidence>
<reference evidence="2" key="1">
    <citation type="journal article" date="2014" name="Int. J. Syst. Evol. Microbiol.">
        <title>Complete genome of a new Firmicutes species belonging to the dominant human colonic microbiota ('Ruminococcus bicirculans') reveals two chromosomes and a selective capacity to utilize plant glucans.</title>
        <authorList>
            <consortium name="NISC Comparative Sequencing Program"/>
            <person name="Wegmann U."/>
            <person name="Louis P."/>
            <person name="Goesmann A."/>
            <person name="Henrissat B."/>
            <person name="Duncan S.H."/>
            <person name="Flint H.J."/>
        </authorList>
    </citation>
    <scope>NUCLEOTIDE SEQUENCE</scope>
    <source>
        <strain evidence="2">NBRC 108219</strain>
    </source>
</reference>
<comment type="caution">
    <text evidence="2">The sequence shown here is derived from an EMBL/GenBank/DDBJ whole genome shotgun (WGS) entry which is preliminary data.</text>
</comment>
<keyword evidence="1" id="KW-0732">Signal</keyword>
<protein>
    <submittedName>
        <fullName evidence="2">Uncharacterized protein</fullName>
    </submittedName>
</protein>